<reference evidence="8" key="1">
    <citation type="submission" date="2022-11" db="UniProtKB">
        <authorList>
            <consortium name="WormBaseParasite"/>
        </authorList>
    </citation>
    <scope>IDENTIFICATION</scope>
</reference>
<dbReference type="CDD" id="cd03784">
    <property type="entry name" value="GT1_Gtf-like"/>
    <property type="match status" value="1"/>
</dbReference>
<evidence type="ECO:0000256" key="5">
    <source>
        <dbReference type="ARBA" id="ARBA00047475"/>
    </source>
</evidence>
<dbReference type="Gene3D" id="3.40.50.2000">
    <property type="entry name" value="Glycogen Phosphorylase B"/>
    <property type="match status" value="1"/>
</dbReference>
<dbReference type="Proteomes" id="UP000887578">
    <property type="component" value="Unplaced"/>
</dbReference>
<dbReference type="InterPro" id="IPR002213">
    <property type="entry name" value="UDP_glucos_trans"/>
</dbReference>
<evidence type="ECO:0000256" key="1">
    <source>
        <dbReference type="ARBA" id="ARBA00009995"/>
    </source>
</evidence>
<keyword evidence="6" id="KW-0472">Membrane</keyword>
<dbReference type="AlphaFoldDB" id="A0A914PDM8"/>
<feature type="transmembrane region" description="Helical" evidence="6">
    <location>
        <begin position="440"/>
        <end position="461"/>
    </location>
</feature>
<proteinExistence type="inferred from homology"/>
<dbReference type="SUPFAM" id="SSF53756">
    <property type="entry name" value="UDP-Glycosyltransferase/glycogen phosphorylase"/>
    <property type="match status" value="1"/>
</dbReference>
<keyword evidence="6" id="KW-1133">Transmembrane helix</keyword>
<protein>
    <recommendedName>
        <fullName evidence="2">glucuronosyltransferase</fullName>
        <ecNumber evidence="2">2.4.1.17</ecNumber>
    </recommendedName>
</protein>
<dbReference type="PANTHER" id="PTHR48043:SF145">
    <property type="entry name" value="FI06409P-RELATED"/>
    <property type="match status" value="1"/>
</dbReference>
<dbReference type="InterPro" id="IPR050271">
    <property type="entry name" value="UDP-glycosyltransferase"/>
</dbReference>
<dbReference type="PANTHER" id="PTHR48043">
    <property type="entry name" value="EG:EG0003.4 PROTEIN-RELATED"/>
    <property type="match status" value="1"/>
</dbReference>
<evidence type="ECO:0000256" key="2">
    <source>
        <dbReference type="ARBA" id="ARBA00012544"/>
    </source>
</evidence>
<dbReference type="WBParaSite" id="PDA_v2.g16270.t1">
    <property type="protein sequence ID" value="PDA_v2.g16270.t1"/>
    <property type="gene ID" value="PDA_v2.g16270"/>
</dbReference>
<comment type="similarity">
    <text evidence="1">Belongs to the UDP-glycosyltransferase family.</text>
</comment>
<keyword evidence="3" id="KW-0328">Glycosyltransferase</keyword>
<evidence type="ECO:0000256" key="4">
    <source>
        <dbReference type="ARBA" id="ARBA00022679"/>
    </source>
</evidence>
<evidence type="ECO:0000313" key="8">
    <source>
        <dbReference type="WBParaSite" id="PDA_v2.g16270.t1"/>
    </source>
</evidence>
<evidence type="ECO:0000256" key="3">
    <source>
        <dbReference type="ARBA" id="ARBA00022676"/>
    </source>
</evidence>
<dbReference type="GO" id="GO:0015020">
    <property type="term" value="F:glucuronosyltransferase activity"/>
    <property type="evidence" value="ECO:0007669"/>
    <property type="project" value="UniProtKB-EC"/>
</dbReference>
<sequence>MSPSHLDVVFNVAEKYPLPKEIYDIRWPALDSVFSHPTRPSFKAVHFSSFMKMSKELKQKADESAMERSGSFLALIEMMGTFMGMLILPCSLEDKYPEELKNASIALIDPFSYGCSVAVARFYNAKVIYVSPLIEPALIQYFSGAPLPASYVMSLLQAAPPKMNFVQRFANIFAHGFFRIFLFQLSVAKFFYSNSKDIYAFPETSLVLSNNHKFFDFPIPKTNAILDIANLEPNIDGKLDKEIENFVKNFDQIVLISFSTYSNDGKLPPKLYSVFLNTFRRFTKIGFIWRQKEELDSNPKNVLLVPYINQRAFLAHPKAKLLITHCGLNSVLEALNAGIPMIGIPTMGDQFPNSERIRHSSIGIILNLHTLSEETLKHSLKKILNSESFFNKSAKKLKEMFEFERNNFLSTDIPRVLAKFQKMSADVFQRFYIPKGSKSGWINSFFLDHICVFVIFISIFVF</sequence>
<dbReference type="FunFam" id="3.40.50.2000:FF:000021">
    <property type="entry name" value="UDP-glucuronosyltransferase"/>
    <property type="match status" value="1"/>
</dbReference>
<dbReference type="Pfam" id="PF00201">
    <property type="entry name" value="UDPGT"/>
    <property type="match status" value="1"/>
</dbReference>
<organism evidence="7 8">
    <name type="scientific">Panagrolaimus davidi</name>
    <dbReference type="NCBI Taxonomy" id="227884"/>
    <lineage>
        <taxon>Eukaryota</taxon>
        <taxon>Metazoa</taxon>
        <taxon>Ecdysozoa</taxon>
        <taxon>Nematoda</taxon>
        <taxon>Chromadorea</taxon>
        <taxon>Rhabditida</taxon>
        <taxon>Tylenchina</taxon>
        <taxon>Panagrolaimomorpha</taxon>
        <taxon>Panagrolaimoidea</taxon>
        <taxon>Panagrolaimidae</taxon>
        <taxon>Panagrolaimus</taxon>
    </lineage>
</organism>
<name>A0A914PDM8_9BILA</name>
<evidence type="ECO:0000313" key="7">
    <source>
        <dbReference type="Proteomes" id="UP000887578"/>
    </source>
</evidence>
<keyword evidence="6" id="KW-0812">Transmembrane</keyword>
<dbReference type="EC" id="2.4.1.17" evidence="2"/>
<evidence type="ECO:0000256" key="6">
    <source>
        <dbReference type="SAM" id="Phobius"/>
    </source>
</evidence>
<keyword evidence="4" id="KW-0808">Transferase</keyword>
<comment type="catalytic activity">
    <reaction evidence="5">
        <text>glucuronate acceptor + UDP-alpha-D-glucuronate = acceptor beta-D-glucuronoside + UDP + H(+)</text>
        <dbReference type="Rhea" id="RHEA:21032"/>
        <dbReference type="ChEBI" id="CHEBI:15378"/>
        <dbReference type="ChEBI" id="CHEBI:58052"/>
        <dbReference type="ChEBI" id="CHEBI:58223"/>
        <dbReference type="ChEBI" id="CHEBI:132367"/>
        <dbReference type="ChEBI" id="CHEBI:132368"/>
        <dbReference type="EC" id="2.4.1.17"/>
    </reaction>
</comment>
<accession>A0A914PDM8</accession>
<keyword evidence="7" id="KW-1185">Reference proteome</keyword>